<dbReference type="OrthoDB" id="443981at2759"/>
<feature type="compositionally biased region" description="Low complexity" evidence="1">
    <location>
        <begin position="202"/>
        <end position="212"/>
    </location>
</feature>
<organism evidence="3 4">
    <name type="scientific">Fusarium duplospermum</name>
    <dbReference type="NCBI Taxonomy" id="1325734"/>
    <lineage>
        <taxon>Eukaryota</taxon>
        <taxon>Fungi</taxon>
        <taxon>Dikarya</taxon>
        <taxon>Ascomycota</taxon>
        <taxon>Pezizomycotina</taxon>
        <taxon>Sordariomycetes</taxon>
        <taxon>Hypocreomycetidae</taxon>
        <taxon>Hypocreales</taxon>
        <taxon>Nectriaceae</taxon>
        <taxon>Fusarium</taxon>
        <taxon>Fusarium solani species complex</taxon>
    </lineage>
</organism>
<feature type="compositionally biased region" description="Pro residues" evidence="1">
    <location>
        <begin position="315"/>
        <end position="327"/>
    </location>
</feature>
<feature type="region of interest" description="Disordered" evidence="1">
    <location>
        <begin position="234"/>
        <end position="339"/>
    </location>
</feature>
<feature type="compositionally biased region" description="Low complexity" evidence="1">
    <location>
        <begin position="234"/>
        <end position="286"/>
    </location>
</feature>
<feature type="compositionally biased region" description="Basic residues" evidence="1">
    <location>
        <begin position="191"/>
        <end position="201"/>
    </location>
</feature>
<dbReference type="Pfam" id="PF04366">
    <property type="entry name" value="Ysc84"/>
    <property type="match status" value="1"/>
</dbReference>
<comment type="caution">
    <text evidence="3">The sequence shown here is derived from an EMBL/GenBank/DDBJ whole genome shotgun (WGS) entry which is preliminary data.</text>
</comment>
<feature type="compositionally biased region" description="Basic and acidic residues" evidence="1">
    <location>
        <begin position="1011"/>
        <end position="1041"/>
    </location>
</feature>
<feature type="compositionally biased region" description="Low complexity" evidence="1">
    <location>
        <begin position="809"/>
        <end position="822"/>
    </location>
</feature>
<dbReference type="EMBL" id="NKCI01000010">
    <property type="protein sequence ID" value="RSL70325.1"/>
    <property type="molecule type" value="Genomic_DNA"/>
</dbReference>
<dbReference type="AlphaFoldDB" id="A0A428QYC2"/>
<feature type="compositionally biased region" description="Basic and acidic residues" evidence="1">
    <location>
        <begin position="978"/>
        <end position="997"/>
    </location>
</feature>
<feature type="domain" description="Ysc84 actin-binding" evidence="2">
    <location>
        <begin position="502"/>
        <end position="628"/>
    </location>
</feature>
<accession>A0A428QYC2</accession>
<feature type="compositionally biased region" description="Low complexity" evidence="1">
    <location>
        <begin position="111"/>
        <end position="160"/>
    </location>
</feature>
<dbReference type="GO" id="GO:0035091">
    <property type="term" value="F:phosphatidylinositol binding"/>
    <property type="evidence" value="ECO:0007669"/>
    <property type="project" value="TreeGrafter"/>
</dbReference>
<feature type="compositionally biased region" description="Polar residues" evidence="1">
    <location>
        <begin position="1103"/>
        <end position="1114"/>
    </location>
</feature>
<gene>
    <name evidence="3" type="ORF">CEP54_001928</name>
</gene>
<evidence type="ECO:0000313" key="3">
    <source>
        <dbReference type="EMBL" id="RSL70325.1"/>
    </source>
</evidence>
<evidence type="ECO:0000259" key="2">
    <source>
        <dbReference type="Pfam" id="PF04366"/>
    </source>
</evidence>
<proteinExistence type="predicted"/>
<feature type="compositionally biased region" description="Polar residues" evidence="1">
    <location>
        <begin position="1052"/>
        <end position="1071"/>
    </location>
</feature>
<evidence type="ECO:0000256" key="1">
    <source>
        <dbReference type="SAM" id="MobiDB-lite"/>
    </source>
</evidence>
<keyword evidence="4" id="KW-1185">Reference proteome</keyword>
<feature type="compositionally biased region" description="Acidic residues" evidence="1">
    <location>
        <begin position="998"/>
        <end position="1010"/>
    </location>
</feature>
<dbReference type="PANTHER" id="PTHR15629">
    <property type="entry name" value="SH3YL1 PROTEIN"/>
    <property type="match status" value="1"/>
</dbReference>
<feature type="compositionally biased region" description="Polar residues" evidence="1">
    <location>
        <begin position="1"/>
        <end position="17"/>
    </location>
</feature>
<dbReference type="Proteomes" id="UP000288168">
    <property type="component" value="Unassembled WGS sequence"/>
</dbReference>
<dbReference type="STRING" id="1325734.A0A428QYC2"/>
<reference evidence="3 4" key="1">
    <citation type="submission" date="2017-06" db="EMBL/GenBank/DDBJ databases">
        <title>Comparative genomic analysis of Ambrosia Fusariam Clade fungi.</title>
        <authorList>
            <person name="Stajich J.E."/>
            <person name="Carrillo J."/>
            <person name="Kijimoto T."/>
            <person name="Eskalen A."/>
            <person name="O'Donnell K."/>
            <person name="Kasson M."/>
        </authorList>
    </citation>
    <scope>NUCLEOTIDE SEQUENCE [LARGE SCALE GENOMIC DNA]</scope>
    <source>
        <strain evidence="3 4">NRRL62584</strain>
    </source>
</reference>
<dbReference type="PANTHER" id="PTHR15629:SF8">
    <property type="entry name" value="DUF500 DOMAIN PROTEIN (AFU_ORTHOLOGUE AFUA_5G07310)"/>
    <property type="match status" value="1"/>
</dbReference>
<name>A0A428QYC2_9HYPO</name>
<protein>
    <recommendedName>
        <fullName evidence="2">Ysc84 actin-binding domain-containing protein</fullName>
    </recommendedName>
</protein>
<feature type="region of interest" description="Disordered" evidence="1">
    <location>
        <begin position="978"/>
        <end position="1163"/>
    </location>
</feature>
<feature type="compositionally biased region" description="Low complexity" evidence="1">
    <location>
        <begin position="65"/>
        <end position="91"/>
    </location>
</feature>
<sequence length="1163" mass="123820">MVLAVGSTTDVARTSGNARLGHPCPGAHQLALTRPGGGISNRSGQAASGLGIMTATTTTRRKKLSISSIGGRGSAASGSVNNISISSSSNNKNGEKDTMKSGKGSGGGWSFGRWGASAKNTSSNSSSSSNTHHLLPSQSQSQASASTQGPPSTQTQSVSVSVQVGSGSVAAATSKVTAVSAAHAHYHSHAFRSHPHQHHQQHASSQATPHSSAAAYNSALNKPAVAFASLSDSNSVSSVSSTSTTASTPTHGSPTTTTPVSSPASSTSSPTPRSTSTFATTVSSSSKPASKKTVHFRTTSTTNTTGTGSNTSSAPPIPVLSVVPPPGQDGGDGEARRPAMQRVSSFLPSWDKRSSGSRQGLFGWSSNRSSTSISVANANSLSRINTAAANANGRVHREAFWPATLDRECEKAARILKSFCTDGYLVPLEEEEDESRSTISEPLSPKRVTKKIPRRIIQNAAGIAIFTCMRSGLWMTGSGGSGILIARKSDGTWSPPSGIMLHTPTLSFIIGVDVYDCVLVVNNLAALESITKPRVTLGEDVGLTSGPLVSLDSDESHIRWKDLGNTVLTYMKSRGQTQDVNLNGCILAERGNENERFYASSVTQMDILAGNVARNVDETRPLFEIIKMAEGRTDYDAAITSKIAIECAPGDAVIASPKSSTPASPRTPFGIPSADDPDPFGVLALEMAGLEIREAGSRLRPTSSQFDFNPVPTSPAYSKFNRQSIDTFVTRSNRGSYMSSRTVKSQMTDAGTQTDVGKDTPETTPSPGQSEDGHDRASRTQIPEVTEEEEEIDYTKVDLTPIRHLSGNHTPASATSHSSTTAVEHDTLKIEPRDDTDKASSKYDSDRDDRSSRNADDENDSESDAEEGEDDEEEPVVFEVAAVQPARTQAVASRVIHAKGNMVTIPKRIPPPLPMRSPARTSRSSKSEIGDVTNLRSPLRHAFNEQDLKSDDEQSAKAQPSPFLKPVELKVEKVRYEEKKAEEFKPETPKVQEHSTDDESSDSETEFFPAEEDKIETTKTEEVKTDVSKTVDAKPATDVEAKPSQAEAPKTETPSTEAKTESRSIGTSPTIPQIEHSDSSDAVAKKHTSSVYTGATEDRWSFDGSSLTTPTSDRPYSVVDDITEDDTPRKPTREVERIEVNEKHEELSKMGSKEATPNTITVA</sequence>
<feature type="compositionally biased region" description="Low complexity" evidence="1">
    <location>
        <begin position="298"/>
        <end position="314"/>
    </location>
</feature>
<feature type="region of interest" description="Disordered" evidence="1">
    <location>
        <begin position="191"/>
        <end position="212"/>
    </location>
</feature>
<feature type="region of interest" description="Disordered" evidence="1">
    <location>
        <begin position="731"/>
        <end position="888"/>
    </location>
</feature>
<feature type="compositionally biased region" description="Basic and acidic residues" evidence="1">
    <location>
        <begin position="1126"/>
        <end position="1152"/>
    </location>
</feature>
<feature type="region of interest" description="Disordered" evidence="1">
    <location>
        <begin position="1"/>
        <end position="24"/>
    </location>
</feature>
<feature type="compositionally biased region" description="Acidic residues" evidence="1">
    <location>
        <begin position="857"/>
        <end position="876"/>
    </location>
</feature>
<dbReference type="InterPro" id="IPR051702">
    <property type="entry name" value="SH3_domain_YSC84-like"/>
</dbReference>
<feature type="region of interest" description="Disordered" evidence="1">
    <location>
        <begin position="903"/>
        <end position="965"/>
    </location>
</feature>
<dbReference type="CDD" id="cd11524">
    <property type="entry name" value="SYLF"/>
    <property type="match status" value="1"/>
</dbReference>
<feature type="compositionally biased region" description="Basic and acidic residues" evidence="1">
    <location>
        <begin position="942"/>
        <end position="955"/>
    </location>
</feature>
<dbReference type="InterPro" id="IPR007461">
    <property type="entry name" value="Ysc84_actin-binding"/>
</dbReference>
<feature type="region of interest" description="Disordered" evidence="1">
    <location>
        <begin position="59"/>
        <end position="160"/>
    </location>
</feature>
<feature type="compositionally biased region" description="Polar residues" evidence="1">
    <location>
        <begin position="731"/>
        <end position="755"/>
    </location>
</feature>
<evidence type="ECO:0000313" key="4">
    <source>
        <dbReference type="Proteomes" id="UP000288168"/>
    </source>
</evidence>
<feature type="compositionally biased region" description="Basic and acidic residues" evidence="1">
    <location>
        <begin position="823"/>
        <end position="856"/>
    </location>
</feature>